<gene>
    <name evidence="2" type="ORF">E7272_10375</name>
</gene>
<sequence>MKRIYSTQLLFLLKKKGNEYRLLEKLYVGLTNISLRKILLKAIRKGSLKNQFAYIDKKIGCDIITLIHNHILHPVKSYEGLVKEVYDKLNIMELSINQIKKTLIRNKLRLLLDKTIMMFINLALYHQLQNEYSLIIFIVVNTIGVIWFIVLDYESISVVLQFQERNLADAVRVKNKTQAPAYAVKRIFTTVAGLGLIINISMIAVGYLGLVI</sequence>
<proteinExistence type="predicted"/>
<protein>
    <submittedName>
        <fullName evidence="2">Uncharacterized protein</fullName>
    </submittedName>
</protein>
<keyword evidence="1" id="KW-0812">Transmembrane</keyword>
<evidence type="ECO:0000313" key="3">
    <source>
        <dbReference type="Proteomes" id="UP000766246"/>
    </source>
</evidence>
<dbReference type="Proteomes" id="UP000766246">
    <property type="component" value="Unassembled WGS sequence"/>
</dbReference>
<evidence type="ECO:0000256" key="1">
    <source>
        <dbReference type="SAM" id="Phobius"/>
    </source>
</evidence>
<dbReference type="EMBL" id="SVER01000027">
    <property type="protein sequence ID" value="MBE5920234.1"/>
    <property type="molecule type" value="Genomic_DNA"/>
</dbReference>
<feature type="transmembrane region" description="Helical" evidence="1">
    <location>
        <begin position="134"/>
        <end position="153"/>
    </location>
</feature>
<comment type="caution">
    <text evidence="2">The sequence shown here is derived from an EMBL/GenBank/DDBJ whole genome shotgun (WGS) entry which is preliminary data.</text>
</comment>
<reference evidence="2" key="1">
    <citation type="submission" date="2019-04" db="EMBL/GenBank/DDBJ databases">
        <title>Evolution of Biomass-Degrading Anaerobic Consortia Revealed by Metagenomics.</title>
        <authorList>
            <person name="Peng X."/>
        </authorList>
    </citation>
    <scope>NUCLEOTIDE SEQUENCE</scope>
    <source>
        <strain evidence="2">SIG311</strain>
    </source>
</reference>
<feature type="transmembrane region" description="Helical" evidence="1">
    <location>
        <begin position="187"/>
        <end position="210"/>
    </location>
</feature>
<organism evidence="2 3">
    <name type="scientific">Pseudobutyrivibrio ruminis</name>
    <dbReference type="NCBI Taxonomy" id="46206"/>
    <lineage>
        <taxon>Bacteria</taxon>
        <taxon>Bacillati</taxon>
        <taxon>Bacillota</taxon>
        <taxon>Clostridia</taxon>
        <taxon>Lachnospirales</taxon>
        <taxon>Lachnospiraceae</taxon>
        <taxon>Pseudobutyrivibrio</taxon>
    </lineage>
</organism>
<name>A0A927YMV9_9FIRM</name>
<evidence type="ECO:0000313" key="2">
    <source>
        <dbReference type="EMBL" id="MBE5920234.1"/>
    </source>
</evidence>
<keyword evidence="1" id="KW-0472">Membrane</keyword>
<dbReference type="AlphaFoldDB" id="A0A927YMV9"/>
<keyword evidence="1" id="KW-1133">Transmembrane helix</keyword>
<accession>A0A927YMV9</accession>